<sequence length="349" mass="36036">MTGTFRRAVRVAAICVAATCGVVGAGRARAADIVGAGSSFGAPIYGAWARDAKQATGIALNYQSIGSGAGQNQVLARTVDFGASDAPMNAERLRAGRLMQFPTVMGAVVPVVNLPGLGAGQVRLTGPLLAALYAGDITEWNDPRIAAVNPGLTLPDIPVAPVRRADGSGTTFVFTSYLSRMSPAWKRDQGAATSVAWPTGEGARGNDGVAAAVRNTEGAIGYVEYAFAARNGMSMVLLRDRNGDFVAAGADGFAAAARSADWSDTATFTVDLLDAPGAGAWPIMSATYVLVPVDPADPARAGAVLRFFDWAFRNGDAAARALQYVPLPDAVKADIRHGWSVIRGVAPPT</sequence>
<accession>A0A7W4J880</accession>
<evidence type="ECO:0000256" key="4">
    <source>
        <dbReference type="ARBA" id="ARBA00021889"/>
    </source>
</evidence>
<comment type="function">
    <text evidence="1 7">Part of the ABC transporter complex PstSACB involved in phosphate import.</text>
</comment>
<reference evidence="10 11" key="1">
    <citation type="submission" date="2020-04" db="EMBL/GenBank/DDBJ databases">
        <title>Description of novel Gluconacetobacter.</title>
        <authorList>
            <person name="Sombolestani A."/>
        </authorList>
    </citation>
    <scope>NUCLEOTIDE SEQUENCE [LARGE SCALE GENOMIC DNA]</scope>
    <source>
        <strain evidence="10 11">LMG 21312</strain>
    </source>
</reference>
<feature type="domain" description="PBP" evidence="9">
    <location>
        <begin position="28"/>
        <end position="312"/>
    </location>
</feature>
<evidence type="ECO:0000259" key="9">
    <source>
        <dbReference type="Pfam" id="PF12849"/>
    </source>
</evidence>
<dbReference type="Proteomes" id="UP000561066">
    <property type="component" value="Unassembled WGS sequence"/>
</dbReference>
<organism evidence="10 11">
    <name type="scientific">Gluconacetobacter johannae</name>
    <dbReference type="NCBI Taxonomy" id="112140"/>
    <lineage>
        <taxon>Bacteria</taxon>
        <taxon>Pseudomonadati</taxon>
        <taxon>Pseudomonadota</taxon>
        <taxon>Alphaproteobacteria</taxon>
        <taxon>Acetobacterales</taxon>
        <taxon>Acetobacteraceae</taxon>
        <taxon>Gluconacetobacter</taxon>
    </lineage>
</organism>
<evidence type="ECO:0000256" key="3">
    <source>
        <dbReference type="ARBA" id="ARBA00011529"/>
    </source>
</evidence>
<evidence type="ECO:0000256" key="7">
    <source>
        <dbReference type="PIRNR" id="PIRNR002756"/>
    </source>
</evidence>
<evidence type="ECO:0000256" key="8">
    <source>
        <dbReference type="SAM" id="SignalP"/>
    </source>
</evidence>
<evidence type="ECO:0000313" key="11">
    <source>
        <dbReference type="Proteomes" id="UP000561066"/>
    </source>
</evidence>
<evidence type="ECO:0000256" key="5">
    <source>
        <dbReference type="ARBA" id="ARBA00022448"/>
    </source>
</evidence>
<keyword evidence="6 7" id="KW-0592">Phosphate transport</keyword>
<feature type="chain" id="PRO_5031345359" description="Phosphate-binding protein PstS" evidence="8">
    <location>
        <begin position="31"/>
        <end position="349"/>
    </location>
</feature>
<dbReference type="InterPro" id="IPR005673">
    <property type="entry name" value="ABC_phos-bd_PstS"/>
</dbReference>
<dbReference type="CDD" id="cd13565">
    <property type="entry name" value="PBP2_PstS"/>
    <property type="match status" value="1"/>
</dbReference>
<dbReference type="GO" id="GO:0043190">
    <property type="term" value="C:ATP-binding cassette (ABC) transporter complex"/>
    <property type="evidence" value="ECO:0007669"/>
    <property type="project" value="InterPro"/>
</dbReference>
<dbReference type="Pfam" id="PF12849">
    <property type="entry name" value="PBP_like_2"/>
    <property type="match status" value="1"/>
</dbReference>
<evidence type="ECO:0000313" key="10">
    <source>
        <dbReference type="EMBL" id="MBB2176469.1"/>
    </source>
</evidence>
<gene>
    <name evidence="10" type="primary">pstS</name>
    <name evidence="10" type="ORF">HLH21_11080</name>
</gene>
<dbReference type="GO" id="GO:0042301">
    <property type="term" value="F:phosphate ion binding"/>
    <property type="evidence" value="ECO:0007669"/>
    <property type="project" value="InterPro"/>
</dbReference>
<dbReference type="AlphaFoldDB" id="A0A7W4J880"/>
<evidence type="ECO:0000256" key="1">
    <source>
        <dbReference type="ARBA" id="ARBA00002841"/>
    </source>
</evidence>
<dbReference type="RefSeq" id="WP_182943823.1">
    <property type="nucleotide sequence ID" value="NZ_JABEQH010000014.1"/>
</dbReference>
<evidence type="ECO:0000256" key="6">
    <source>
        <dbReference type="ARBA" id="ARBA00022592"/>
    </source>
</evidence>
<feature type="signal peptide" evidence="8">
    <location>
        <begin position="1"/>
        <end position="30"/>
    </location>
</feature>
<comment type="caution">
    <text evidence="10">The sequence shown here is derived from an EMBL/GenBank/DDBJ whole genome shotgun (WGS) entry which is preliminary data.</text>
</comment>
<keyword evidence="8" id="KW-0732">Signal</keyword>
<protein>
    <recommendedName>
        <fullName evidence="4 7">Phosphate-binding protein PstS</fullName>
    </recommendedName>
</protein>
<dbReference type="EMBL" id="JABEQH010000014">
    <property type="protein sequence ID" value="MBB2176469.1"/>
    <property type="molecule type" value="Genomic_DNA"/>
</dbReference>
<dbReference type="GO" id="GO:0035435">
    <property type="term" value="P:phosphate ion transmembrane transport"/>
    <property type="evidence" value="ECO:0007669"/>
    <property type="project" value="InterPro"/>
</dbReference>
<dbReference type="PIRSF" id="PIRSF002756">
    <property type="entry name" value="PstS"/>
    <property type="match status" value="1"/>
</dbReference>
<comment type="subunit">
    <text evidence="3 7">The complex is composed of two ATP-binding proteins (PstB), two transmembrane proteins (PstC and PstA) and a solute-binding protein (PstS).</text>
</comment>
<dbReference type="NCBIfam" id="TIGR00975">
    <property type="entry name" value="3a0107s03"/>
    <property type="match status" value="1"/>
</dbReference>
<dbReference type="NCBIfam" id="NF008171">
    <property type="entry name" value="PRK10918.1"/>
    <property type="match status" value="1"/>
</dbReference>
<dbReference type="PANTHER" id="PTHR42996:SF1">
    <property type="entry name" value="PHOSPHATE-BINDING PROTEIN PSTS"/>
    <property type="match status" value="1"/>
</dbReference>
<dbReference type="InterPro" id="IPR024370">
    <property type="entry name" value="PBP_domain"/>
</dbReference>
<dbReference type="SUPFAM" id="SSF53850">
    <property type="entry name" value="Periplasmic binding protein-like II"/>
    <property type="match status" value="1"/>
</dbReference>
<dbReference type="Gene3D" id="3.40.190.10">
    <property type="entry name" value="Periplasmic binding protein-like II"/>
    <property type="match status" value="2"/>
</dbReference>
<keyword evidence="5 7" id="KW-0813">Transport</keyword>
<keyword evidence="11" id="KW-1185">Reference proteome</keyword>
<evidence type="ECO:0000256" key="2">
    <source>
        <dbReference type="ARBA" id="ARBA00008725"/>
    </source>
</evidence>
<proteinExistence type="inferred from homology"/>
<comment type="similarity">
    <text evidence="2 7">Belongs to the PstS family.</text>
</comment>
<dbReference type="InterPro" id="IPR050962">
    <property type="entry name" value="Phosphate-bind_PstS"/>
</dbReference>
<name>A0A7W4J880_9PROT</name>
<dbReference type="PANTHER" id="PTHR42996">
    <property type="entry name" value="PHOSPHATE-BINDING PROTEIN PSTS"/>
    <property type="match status" value="1"/>
</dbReference>